<keyword evidence="9 11" id="KW-0479">Metal-binding</keyword>
<evidence type="ECO:0000256" key="6">
    <source>
        <dbReference type="ARBA" id="ARBA00022842"/>
    </source>
</evidence>
<sequence>MQKISIKKITAREILASASYPTIETTVTLSSGVIGKASVPYGVSAGSHEASVIVDNKKSRYGGRGCQKVVSNVETKILSAVRGKKIKNQRELDDLLTALDPSPRKTKLGGNAILSVSLAFARAMAVEQKKPLYRYIKQSLQSPIIKNRKQKIKKLPVLEYSIPRPMMVVIEGGKHGENSTDFQEYLVCPLKNIKYSDSVRIGIEVYHALKKVLKKNKYNTNVGTEGAFVPSGIKSNETPLKLIVEAIELAGYKPGVDVGIALDPASSEFYFPGKKRPYFLACENKRFTALQMIKYYEELLVKYPIFSIEDGLDEDDWDSWTSWCKKFGQEILIMGDDLTVTQKKFLEKAIELKAINSILIKPNQVGTLTETLNTIALAKSSGFYTIVSHRGGGDTNDTFIMDLAYAVGSLFTKVGPSRGERVEKYNRMLEIAEEVGR</sequence>
<feature type="active site" description="Proton acceptor" evidence="9 10">
    <location>
        <position position="361"/>
    </location>
</feature>
<dbReference type="PRINTS" id="PR00148">
    <property type="entry name" value="ENOLASE"/>
</dbReference>
<keyword evidence="5 9" id="KW-0964">Secreted</keyword>
<dbReference type="PROSITE" id="PS00164">
    <property type="entry name" value="ENOLASE"/>
    <property type="match status" value="1"/>
</dbReference>
<evidence type="ECO:0000256" key="2">
    <source>
        <dbReference type="ARBA" id="ARBA00009604"/>
    </source>
</evidence>
<evidence type="ECO:0000256" key="1">
    <source>
        <dbReference type="ARBA" id="ARBA00005031"/>
    </source>
</evidence>
<dbReference type="InterPro" id="IPR036849">
    <property type="entry name" value="Enolase-like_C_sf"/>
</dbReference>
<feature type="binding site" evidence="9">
    <location>
        <position position="183"/>
    </location>
    <ligand>
        <name>(2R)-2-phosphoglycerate</name>
        <dbReference type="ChEBI" id="CHEBI:58289"/>
    </ligand>
</feature>
<evidence type="ECO:0000256" key="5">
    <source>
        <dbReference type="ARBA" id="ARBA00022525"/>
    </source>
</evidence>
<comment type="cofactor">
    <cofactor evidence="9">
        <name>Mg(2+)</name>
        <dbReference type="ChEBI" id="CHEBI:18420"/>
    </cofactor>
    <text evidence="9">Binds a second Mg(2+) ion via substrate during catalysis.</text>
</comment>
<dbReference type="EC" id="4.2.1.11" evidence="3 9"/>
<dbReference type="SFLD" id="SFLDF00002">
    <property type="entry name" value="enolase"/>
    <property type="match status" value="1"/>
</dbReference>
<keyword evidence="7 9" id="KW-0324">Glycolysis</keyword>
<comment type="subcellular location">
    <subcellularLocation>
        <location evidence="9">Cytoplasm</location>
    </subcellularLocation>
    <subcellularLocation>
        <location evidence="9">Secreted</location>
    </subcellularLocation>
    <subcellularLocation>
        <location evidence="9">Cell surface</location>
    </subcellularLocation>
    <text evidence="9">Fractions of enolase are present in both the cytoplasm and on the cell surface.</text>
</comment>
<keyword evidence="6 9" id="KW-0460">Magnesium</keyword>
<proteinExistence type="inferred from homology"/>
<organism evidence="14 15">
    <name type="scientific">Candidatus Magasanikbacteria bacterium CG_4_10_14_0_2_um_filter_37_12</name>
    <dbReference type="NCBI Taxonomy" id="1974637"/>
    <lineage>
        <taxon>Bacteria</taxon>
        <taxon>Candidatus Magasanikiibacteriota</taxon>
    </lineage>
</organism>
<dbReference type="SFLD" id="SFLDS00001">
    <property type="entry name" value="Enolase"/>
    <property type="match status" value="1"/>
</dbReference>
<evidence type="ECO:0000256" key="10">
    <source>
        <dbReference type="PIRSR" id="PIRSR001400-1"/>
    </source>
</evidence>
<gene>
    <name evidence="9" type="primary">eno</name>
    <name evidence="14" type="ORF">COX81_00160</name>
</gene>
<dbReference type="GO" id="GO:0005576">
    <property type="term" value="C:extracellular region"/>
    <property type="evidence" value="ECO:0007669"/>
    <property type="project" value="UniProtKB-SubCell"/>
</dbReference>
<dbReference type="InterPro" id="IPR020810">
    <property type="entry name" value="Enolase_C"/>
</dbReference>
<evidence type="ECO:0000256" key="3">
    <source>
        <dbReference type="ARBA" id="ARBA00012058"/>
    </source>
</evidence>
<dbReference type="Gene3D" id="3.30.390.10">
    <property type="entry name" value="Enolase-like, N-terminal domain"/>
    <property type="match status" value="1"/>
</dbReference>
<feature type="binding site" evidence="9 11">
    <location>
        <position position="336"/>
    </location>
    <ligand>
        <name>Mg(2+)</name>
        <dbReference type="ChEBI" id="CHEBI:18420"/>
    </ligand>
</feature>
<keyword evidence="8 9" id="KW-0456">Lyase</keyword>
<dbReference type="GO" id="GO:0006096">
    <property type="term" value="P:glycolytic process"/>
    <property type="evidence" value="ECO:0007669"/>
    <property type="project" value="UniProtKB-UniRule"/>
</dbReference>
<comment type="cofactor">
    <cofactor evidence="11">
        <name>Mg(2+)</name>
        <dbReference type="ChEBI" id="CHEBI:18420"/>
    </cofactor>
    <text evidence="11">Mg(2+) is required for catalysis and for stabilizing the dimer.</text>
</comment>
<comment type="caution">
    <text evidence="9">Lacks conserved residue(s) required for the propagation of feature annotation.</text>
</comment>
<dbReference type="InterPro" id="IPR000941">
    <property type="entry name" value="Enolase"/>
</dbReference>
<feature type="domain" description="Enolase N-terminal" evidence="13">
    <location>
        <begin position="6"/>
        <end position="136"/>
    </location>
</feature>
<comment type="pathway">
    <text evidence="1 9">Carbohydrate degradation; glycolysis; pyruvate from D-glyceraldehyde 3-phosphate: step 4/5.</text>
</comment>
<dbReference type="GO" id="GO:0004634">
    <property type="term" value="F:phosphopyruvate hydratase activity"/>
    <property type="evidence" value="ECO:0007669"/>
    <property type="project" value="UniProtKB-UniRule"/>
</dbReference>
<dbReference type="Proteomes" id="UP000228568">
    <property type="component" value="Unassembled WGS sequence"/>
</dbReference>
<evidence type="ECO:0000259" key="12">
    <source>
        <dbReference type="SMART" id="SM01192"/>
    </source>
</evidence>
<evidence type="ECO:0000313" key="14">
    <source>
        <dbReference type="EMBL" id="PIZ95896.1"/>
    </source>
</evidence>
<comment type="function">
    <text evidence="9">Catalyzes the reversible conversion of 2-phosphoglycerate (2-PG) into phosphoenolpyruvate (PEP). It is essential for the degradation of carbohydrates via glycolysis.</text>
</comment>
<dbReference type="CDD" id="cd03313">
    <property type="entry name" value="enolase"/>
    <property type="match status" value="1"/>
</dbReference>
<dbReference type="PIRSF" id="PIRSF001400">
    <property type="entry name" value="Enolase"/>
    <property type="match status" value="1"/>
</dbReference>
<dbReference type="HAMAP" id="MF_00318">
    <property type="entry name" value="Enolase"/>
    <property type="match status" value="1"/>
</dbReference>
<dbReference type="SFLD" id="SFLDG00178">
    <property type="entry name" value="enolase"/>
    <property type="match status" value="1"/>
</dbReference>
<dbReference type="PANTHER" id="PTHR11902:SF1">
    <property type="entry name" value="ENOLASE"/>
    <property type="match status" value="1"/>
</dbReference>
<dbReference type="GO" id="GO:0009986">
    <property type="term" value="C:cell surface"/>
    <property type="evidence" value="ECO:0007669"/>
    <property type="project" value="UniProtKB-SubCell"/>
</dbReference>
<feature type="binding site" evidence="9">
    <location>
        <position position="413"/>
    </location>
    <ligand>
        <name>(2R)-2-phosphoglycerate</name>
        <dbReference type="ChEBI" id="CHEBI:58289"/>
    </ligand>
</feature>
<dbReference type="InterPro" id="IPR020811">
    <property type="entry name" value="Enolase_N"/>
</dbReference>
<feature type="binding site" evidence="9">
    <location>
        <position position="361"/>
    </location>
    <ligand>
        <name>(2R)-2-phosphoglycerate</name>
        <dbReference type="ChEBI" id="CHEBI:58289"/>
    </ligand>
</feature>
<feature type="domain" description="Enolase C-terminal TIM barrel" evidence="12">
    <location>
        <begin position="159"/>
        <end position="437"/>
    </location>
</feature>
<dbReference type="GO" id="GO:0000287">
    <property type="term" value="F:magnesium ion binding"/>
    <property type="evidence" value="ECO:0007669"/>
    <property type="project" value="UniProtKB-UniRule"/>
</dbReference>
<evidence type="ECO:0000313" key="15">
    <source>
        <dbReference type="Proteomes" id="UP000228568"/>
    </source>
</evidence>
<dbReference type="InterPro" id="IPR020809">
    <property type="entry name" value="Enolase_CS"/>
</dbReference>
<feature type="binding site" evidence="9">
    <location>
        <position position="390"/>
    </location>
    <ligand>
        <name>(2R)-2-phosphoglycerate</name>
        <dbReference type="ChEBI" id="CHEBI:58289"/>
    </ligand>
</feature>
<keyword evidence="14" id="KW-0670">Pyruvate</keyword>
<dbReference type="EMBL" id="PFPK01000002">
    <property type="protein sequence ID" value="PIZ95896.1"/>
    <property type="molecule type" value="Genomic_DNA"/>
</dbReference>
<dbReference type="GO" id="GO:0000015">
    <property type="term" value="C:phosphopyruvate hydratase complex"/>
    <property type="evidence" value="ECO:0007669"/>
    <property type="project" value="InterPro"/>
</dbReference>
<dbReference type="SMART" id="SM01192">
    <property type="entry name" value="Enolase_C"/>
    <property type="match status" value="1"/>
</dbReference>
<dbReference type="SUPFAM" id="SSF54826">
    <property type="entry name" value="Enolase N-terminal domain-like"/>
    <property type="match status" value="1"/>
</dbReference>
<name>A0A2M7VAJ2_9BACT</name>
<reference evidence="15" key="1">
    <citation type="submission" date="2017-09" db="EMBL/GenBank/DDBJ databases">
        <title>Depth-based differentiation of microbial function through sediment-hosted aquifers and enrichment of novel symbionts in the deep terrestrial subsurface.</title>
        <authorList>
            <person name="Probst A.J."/>
            <person name="Ladd B."/>
            <person name="Jarett J.K."/>
            <person name="Geller-Mcgrath D.E."/>
            <person name="Sieber C.M.K."/>
            <person name="Emerson J.B."/>
            <person name="Anantharaman K."/>
            <person name="Thomas B.C."/>
            <person name="Malmstrom R."/>
            <person name="Stieglmeier M."/>
            <person name="Klingl A."/>
            <person name="Woyke T."/>
            <person name="Ryan C.M."/>
            <person name="Banfield J.F."/>
        </authorList>
    </citation>
    <scope>NUCLEOTIDE SEQUENCE [LARGE SCALE GENOMIC DNA]</scope>
</reference>
<evidence type="ECO:0000256" key="8">
    <source>
        <dbReference type="ARBA" id="ARBA00023239"/>
    </source>
</evidence>
<dbReference type="PANTHER" id="PTHR11902">
    <property type="entry name" value="ENOLASE"/>
    <property type="match status" value="1"/>
</dbReference>
<dbReference type="Pfam" id="PF00113">
    <property type="entry name" value="Enolase_C"/>
    <property type="match status" value="1"/>
</dbReference>
<dbReference type="Gene3D" id="3.20.20.120">
    <property type="entry name" value="Enolase-like C-terminal domain"/>
    <property type="match status" value="1"/>
</dbReference>
<feature type="binding site" evidence="9 11">
    <location>
        <position position="309"/>
    </location>
    <ligand>
        <name>Mg(2+)</name>
        <dbReference type="ChEBI" id="CHEBI:18420"/>
    </ligand>
</feature>
<evidence type="ECO:0000256" key="4">
    <source>
        <dbReference type="ARBA" id="ARBA00017068"/>
    </source>
</evidence>
<comment type="similarity">
    <text evidence="2 9">Belongs to the enolase family.</text>
</comment>
<evidence type="ECO:0000256" key="11">
    <source>
        <dbReference type="PIRSR" id="PIRSR001400-3"/>
    </source>
</evidence>
<dbReference type="Pfam" id="PF03952">
    <property type="entry name" value="Enolase_N"/>
    <property type="match status" value="1"/>
</dbReference>
<comment type="caution">
    <text evidence="14">The sequence shown here is derived from an EMBL/GenBank/DDBJ whole genome shotgun (WGS) entry which is preliminary data.</text>
</comment>
<feature type="active site" description="Proton donor" evidence="9 10">
    <location>
        <position position="225"/>
    </location>
</feature>
<evidence type="ECO:0000259" key="13">
    <source>
        <dbReference type="SMART" id="SM01193"/>
    </source>
</evidence>
<dbReference type="SUPFAM" id="SSF51604">
    <property type="entry name" value="Enolase C-terminal domain-like"/>
    <property type="match status" value="1"/>
</dbReference>
<evidence type="ECO:0000256" key="7">
    <source>
        <dbReference type="ARBA" id="ARBA00023152"/>
    </source>
</evidence>
<dbReference type="SMART" id="SM01193">
    <property type="entry name" value="Enolase_N"/>
    <property type="match status" value="1"/>
</dbReference>
<protein>
    <recommendedName>
        <fullName evidence="4 9">Enolase</fullName>
        <ecNumber evidence="3 9">4.2.1.11</ecNumber>
    </recommendedName>
    <alternativeName>
        <fullName evidence="9">2-phospho-D-glycerate hydro-lyase</fullName>
    </alternativeName>
    <alternativeName>
        <fullName evidence="9">2-phosphoglycerate dehydratase</fullName>
    </alternativeName>
</protein>
<dbReference type="AlphaFoldDB" id="A0A2M7VAJ2"/>
<accession>A0A2M7VAJ2</accession>
<evidence type="ECO:0000256" key="9">
    <source>
        <dbReference type="HAMAP-Rule" id="MF_00318"/>
    </source>
</evidence>
<feature type="binding site" evidence="9 11">
    <location>
        <position position="263"/>
    </location>
    <ligand>
        <name>Mg(2+)</name>
        <dbReference type="ChEBI" id="CHEBI:18420"/>
    </ligand>
</feature>
<dbReference type="InterPro" id="IPR029017">
    <property type="entry name" value="Enolase-like_N"/>
</dbReference>
<keyword evidence="9" id="KW-0963">Cytoplasm</keyword>
<comment type="catalytic activity">
    <reaction evidence="9">
        <text>(2R)-2-phosphoglycerate = phosphoenolpyruvate + H2O</text>
        <dbReference type="Rhea" id="RHEA:10164"/>
        <dbReference type="ChEBI" id="CHEBI:15377"/>
        <dbReference type="ChEBI" id="CHEBI:58289"/>
        <dbReference type="ChEBI" id="CHEBI:58702"/>
        <dbReference type="EC" id="4.2.1.11"/>
    </reaction>
</comment>
<dbReference type="NCBIfam" id="TIGR01060">
    <property type="entry name" value="eno"/>
    <property type="match status" value="1"/>
</dbReference>
<dbReference type="UniPathway" id="UPA00109">
    <property type="reaction ID" value="UER00187"/>
</dbReference>